<dbReference type="GO" id="GO:0003899">
    <property type="term" value="F:DNA-directed RNA polymerase activity"/>
    <property type="evidence" value="ECO:0007669"/>
    <property type="project" value="InterPro"/>
</dbReference>
<dbReference type="Proteomes" id="UP000192501">
    <property type="component" value="Unassembled WGS sequence"/>
</dbReference>
<dbReference type="AlphaFoldDB" id="A0A1X0QLA6"/>
<dbReference type="VEuPathDB" id="MicrosporidiaDB:HERIO_1278"/>
<dbReference type="EMBL" id="LTAI01000018">
    <property type="protein sequence ID" value="ORE00456.1"/>
    <property type="molecule type" value="Genomic_DNA"/>
</dbReference>
<comment type="caution">
    <text evidence="5">The sequence shown here is derived from an EMBL/GenBank/DDBJ whole genome shotgun (WGS) entry which is preliminary data.</text>
</comment>
<evidence type="ECO:0000256" key="2">
    <source>
        <dbReference type="ARBA" id="ARBA00023163"/>
    </source>
</evidence>
<dbReference type="InterPro" id="IPR036603">
    <property type="entry name" value="RBP11-like"/>
</dbReference>
<dbReference type="GO" id="GO:0046983">
    <property type="term" value="F:protein dimerization activity"/>
    <property type="evidence" value="ECO:0007669"/>
    <property type="project" value="InterPro"/>
</dbReference>
<keyword evidence="2" id="KW-0804">Transcription</keyword>
<feature type="domain" description="DNA-directed RNA polymerase RBP11-like dimerisation" evidence="4">
    <location>
        <begin position="10"/>
        <end position="88"/>
    </location>
</feature>
<evidence type="ECO:0000259" key="4">
    <source>
        <dbReference type="Pfam" id="PF13656"/>
    </source>
</evidence>
<dbReference type="PANTHER" id="PTHR13946">
    <property type="entry name" value="DNA-DIRECTED RNA POLYMERASE I,II,III"/>
    <property type="match status" value="1"/>
</dbReference>
<dbReference type="VEuPathDB" id="MicrosporidiaDB:A0H76_746"/>
<dbReference type="PANTHER" id="PTHR13946:SF28">
    <property type="entry name" value="DNA-DIRECTED RNA POLYMERASES I AND III SUBUNIT RPAC2"/>
    <property type="match status" value="1"/>
</dbReference>
<dbReference type="Pfam" id="PF13656">
    <property type="entry name" value="RNA_pol_L_2"/>
    <property type="match status" value="1"/>
</dbReference>
<evidence type="ECO:0000256" key="1">
    <source>
        <dbReference type="ARBA" id="ARBA00022478"/>
    </source>
</evidence>
<comment type="similarity">
    <text evidence="3">Belongs to the archaeal Rpo11/eukaryotic RPB11/RPC19 RNA polymerase subunit family.</text>
</comment>
<dbReference type="GO" id="GO:0055029">
    <property type="term" value="C:nuclear DNA-directed RNA polymerase complex"/>
    <property type="evidence" value="ECO:0007669"/>
    <property type="project" value="UniProtKB-ARBA"/>
</dbReference>
<protein>
    <submittedName>
        <fullName evidence="5">RPAC2</fullName>
    </submittedName>
</protein>
<dbReference type="SUPFAM" id="SSF55257">
    <property type="entry name" value="RBP11-like subunits of RNA polymerase"/>
    <property type="match status" value="1"/>
</dbReference>
<gene>
    <name evidence="5" type="primary">RPAC2</name>
    <name evidence="5" type="ORF">A0H76_746</name>
</gene>
<dbReference type="HAMAP" id="MF_00261">
    <property type="entry name" value="RNApol_arch_Rpo11"/>
    <property type="match status" value="1"/>
</dbReference>
<keyword evidence="1" id="KW-0240">DNA-directed RNA polymerase</keyword>
<dbReference type="GO" id="GO:0006351">
    <property type="term" value="P:DNA-templated transcription"/>
    <property type="evidence" value="ECO:0007669"/>
    <property type="project" value="InterPro"/>
</dbReference>
<proteinExistence type="inferred from homology"/>
<evidence type="ECO:0000256" key="3">
    <source>
        <dbReference type="ARBA" id="ARBA00025751"/>
    </source>
</evidence>
<sequence length="94" mass="10854">MTRKIQILNECSFSIENEDHTLLNPLKHVIDTHIDNIEFCGYTIPHPSEELAIFTVQSKNEDNQNFSVIKRTINEGCDMIGMYCDKLIDLINKV</sequence>
<evidence type="ECO:0000313" key="6">
    <source>
        <dbReference type="Proteomes" id="UP000192501"/>
    </source>
</evidence>
<name>A0A1X0QLA6_9MICR</name>
<evidence type="ECO:0000313" key="5">
    <source>
        <dbReference type="EMBL" id="ORE00456.1"/>
    </source>
</evidence>
<dbReference type="InterPro" id="IPR022905">
    <property type="entry name" value="Rpo11-like"/>
</dbReference>
<accession>A0A1X0QLA6</accession>
<dbReference type="Gene3D" id="3.30.1360.10">
    <property type="entry name" value="RNA polymerase, RBP11-like subunit"/>
    <property type="match status" value="1"/>
</dbReference>
<reference evidence="5 6" key="1">
    <citation type="journal article" date="2017" name="Environ. Microbiol.">
        <title>Decay of the glycolytic pathway and adaptation to intranuclear parasitism within Enterocytozoonidae microsporidia.</title>
        <authorList>
            <person name="Wiredu Boakye D."/>
            <person name="Jaroenlak P."/>
            <person name="Prachumwat A."/>
            <person name="Williams T.A."/>
            <person name="Bateman K.S."/>
            <person name="Itsathitphaisarn O."/>
            <person name="Sritunyalucksana K."/>
            <person name="Paszkiewicz K.H."/>
            <person name="Moore K.A."/>
            <person name="Stentiford G.D."/>
            <person name="Williams B.A."/>
        </authorList>
    </citation>
    <scope>NUCLEOTIDE SEQUENCE [LARGE SCALE GENOMIC DNA]</scope>
    <source>
        <strain evidence="6">canceri</strain>
    </source>
</reference>
<organism evidence="5 6">
    <name type="scientific">Hepatospora eriocheir</name>
    <dbReference type="NCBI Taxonomy" id="1081669"/>
    <lineage>
        <taxon>Eukaryota</taxon>
        <taxon>Fungi</taxon>
        <taxon>Fungi incertae sedis</taxon>
        <taxon>Microsporidia</taxon>
        <taxon>Hepatosporidae</taxon>
        <taxon>Hepatospora</taxon>
    </lineage>
</organism>
<dbReference type="InterPro" id="IPR009025">
    <property type="entry name" value="RBP11-like_dimer"/>
</dbReference>